<dbReference type="CDD" id="cd06572">
    <property type="entry name" value="Histidinol_dh"/>
    <property type="match status" value="1"/>
</dbReference>
<dbReference type="Proteomes" id="UP000234950">
    <property type="component" value="Unassembled WGS sequence"/>
</dbReference>
<dbReference type="GO" id="GO:0051287">
    <property type="term" value="F:NAD binding"/>
    <property type="evidence" value="ECO:0007669"/>
    <property type="project" value="InterPro"/>
</dbReference>
<feature type="binding site" evidence="9">
    <location>
        <position position="253"/>
    </location>
    <ligand>
        <name>Zn(2+)</name>
        <dbReference type="ChEBI" id="CHEBI:29105"/>
    </ligand>
</feature>
<dbReference type="PRINTS" id="PR00083">
    <property type="entry name" value="HOLDHDRGNASE"/>
</dbReference>
<comment type="similarity">
    <text evidence="1 5 10">Belongs to the histidinol dehydrogenase family.</text>
</comment>
<dbReference type="PANTHER" id="PTHR21256">
    <property type="entry name" value="HISTIDINOL DEHYDROGENASE HDH"/>
    <property type="match status" value="1"/>
</dbReference>
<feature type="active site" description="Proton acceptor" evidence="6">
    <location>
        <position position="319"/>
    </location>
</feature>
<dbReference type="InterPro" id="IPR012131">
    <property type="entry name" value="Hstdl_DH"/>
</dbReference>
<feature type="binding site" evidence="9">
    <location>
        <position position="250"/>
    </location>
    <ligand>
        <name>Zn(2+)</name>
        <dbReference type="ChEBI" id="CHEBI:29105"/>
    </ligand>
</feature>
<dbReference type="RefSeq" id="WP_101647116.1">
    <property type="nucleotide sequence ID" value="NZ_PGVE01000029.1"/>
</dbReference>
<feature type="binding site" evidence="9">
    <location>
        <position position="412"/>
    </location>
    <ligand>
        <name>Zn(2+)</name>
        <dbReference type="ChEBI" id="CHEBI:29105"/>
    </ligand>
</feature>
<dbReference type="GO" id="GO:0005829">
    <property type="term" value="C:cytosol"/>
    <property type="evidence" value="ECO:0007669"/>
    <property type="project" value="TreeGrafter"/>
</dbReference>
<evidence type="ECO:0000256" key="1">
    <source>
        <dbReference type="ARBA" id="ARBA00010178"/>
    </source>
</evidence>
<keyword evidence="7" id="KW-0520">NAD</keyword>
<feature type="binding site" evidence="7">
    <location>
        <position position="205"/>
    </location>
    <ligand>
        <name>NAD(+)</name>
        <dbReference type="ChEBI" id="CHEBI:57540"/>
    </ligand>
</feature>
<dbReference type="OrthoDB" id="9805269at2"/>
<dbReference type="NCBIfam" id="TIGR00069">
    <property type="entry name" value="hisD"/>
    <property type="match status" value="1"/>
</dbReference>
<comment type="cofactor">
    <cofactor evidence="9">
        <name>Zn(2+)</name>
        <dbReference type="ChEBI" id="CHEBI:29105"/>
    </cofactor>
    <text evidence="9">Binds 1 zinc ion per subunit.</text>
</comment>
<evidence type="ECO:0000256" key="5">
    <source>
        <dbReference type="PIRNR" id="PIRNR000099"/>
    </source>
</evidence>
<evidence type="ECO:0000256" key="7">
    <source>
        <dbReference type="PIRSR" id="PIRSR000099-2"/>
    </source>
</evidence>
<keyword evidence="12" id="KW-1185">Reference proteome</keyword>
<dbReference type="AlphaFoldDB" id="A0A2N5HN43"/>
<dbReference type="FunFam" id="3.40.50.1980:FF:000026">
    <property type="entry name" value="Histidinol dehydrogenase"/>
    <property type="match status" value="1"/>
</dbReference>
<dbReference type="InterPro" id="IPR016161">
    <property type="entry name" value="Ald_DH/histidinol_DH"/>
</dbReference>
<evidence type="ECO:0000256" key="9">
    <source>
        <dbReference type="PIRSR" id="PIRSR000099-4"/>
    </source>
</evidence>
<feature type="binding site" evidence="8">
    <location>
        <position position="352"/>
    </location>
    <ligand>
        <name>substrate</name>
    </ligand>
</feature>
<proteinExistence type="inferred from homology"/>
<dbReference type="InterPro" id="IPR022695">
    <property type="entry name" value="Histidinol_DH_monofunct"/>
</dbReference>
<evidence type="ECO:0000256" key="6">
    <source>
        <dbReference type="PIRSR" id="PIRSR000099-1"/>
    </source>
</evidence>
<feature type="binding site" evidence="9">
    <location>
        <position position="352"/>
    </location>
    <ligand>
        <name>Zn(2+)</name>
        <dbReference type="ChEBI" id="CHEBI:29105"/>
    </ligand>
</feature>
<dbReference type="PANTHER" id="PTHR21256:SF14">
    <property type="entry name" value="HISTIDINOL DEHYDROGENASE"/>
    <property type="match status" value="1"/>
</dbReference>
<feature type="binding site" evidence="8">
    <location>
        <position position="407"/>
    </location>
    <ligand>
        <name>substrate</name>
    </ligand>
</feature>
<feature type="binding site" evidence="8">
    <location>
        <position position="253"/>
    </location>
    <ligand>
        <name>substrate</name>
    </ligand>
</feature>
<reference evidence="11 12" key="1">
    <citation type="submission" date="2017-11" db="EMBL/GenBank/DDBJ databases">
        <title>Comparitive Functional Genomics of Dry Heat Resistant strains isolated from the Viking Spacecraft.</title>
        <authorList>
            <person name="Seuylemezian A."/>
            <person name="Cooper K."/>
            <person name="Vaishampayan P."/>
        </authorList>
    </citation>
    <scope>NUCLEOTIDE SEQUENCE [LARGE SCALE GENOMIC DNA]</scope>
    <source>
        <strain evidence="11 12">V32-6</strain>
    </source>
</reference>
<feature type="binding site" evidence="8">
    <location>
        <position position="412"/>
    </location>
    <ligand>
        <name>substrate</name>
    </ligand>
</feature>
<feature type="binding site" evidence="7">
    <location>
        <position position="121"/>
    </location>
    <ligand>
        <name>NAD(+)</name>
        <dbReference type="ChEBI" id="CHEBI:57540"/>
    </ligand>
</feature>
<accession>A0A2N5HN43</accession>
<feature type="binding site" evidence="8">
    <location>
        <position position="228"/>
    </location>
    <ligand>
        <name>substrate</name>
    </ligand>
</feature>
<dbReference type="Gene3D" id="3.40.50.1980">
    <property type="entry name" value="Nitrogenase molybdenum iron protein domain"/>
    <property type="match status" value="2"/>
</dbReference>
<feature type="binding site" evidence="7">
    <location>
        <position position="182"/>
    </location>
    <ligand>
        <name>NAD(+)</name>
        <dbReference type="ChEBI" id="CHEBI:57540"/>
    </ligand>
</feature>
<keyword evidence="2 9" id="KW-0479">Metal-binding</keyword>
<sequence length="430" mass="46667">MARYLKTGKTKEELAVQAAQVTETVKNILVDIETNGDSAVRAYSAKFDKWSPQSFRLSKEEVEEIIKRVPEETIEDIKFAQAQIRNFAEAQKSALKDIEVETIPGVVLGHKNIPVNSVGCYIPGGRYPMVASAHMSVLTAKVAGVKRVIACTPPINGEIPAATIAAMALAGADEIYLLGGVQAMAAMAIGTESISPVDMLVGPGNAFVAEAKRQLFGRVGIDLLAGPTEVLVIADETSDAEIVATDLLGQAEHGPTSPAALITTSEKLANETILEIERQLQTLETAEVARAAWQEYGKIILVDNLDEAVAEADKLAYEHVEVLTENPRYFLENMTNYGALFLGPETNVAYGDKVIGTNHTLPTKGAARYTGGLWVGKFLKTCTYQEVKTPEASALIGEYAERLCHLENFAGHREQALLRVRRYKKETVHN</sequence>
<dbReference type="Pfam" id="PF00815">
    <property type="entry name" value="Histidinol_dh"/>
    <property type="match status" value="1"/>
</dbReference>
<evidence type="ECO:0000256" key="2">
    <source>
        <dbReference type="ARBA" id="ARBA00022723"/>
    </source>
</evidence>
<dbReference type="EMBL" id="PGVE01000029">
    <property type="protein sequence ID" value="PLS06946.1"/>
    <property type="molecule type" value="Genomic_DNA"/>
</dbReference>
<name>A0A2N5HN43_9BACI</name>
<organism evidence="11 12">
    <name type="scientific">Neobacillus cucumis</name>
    <dbReference type="NCBI Taxonomy" id="1740721"/>
    <lineage>
        <taxon>Bacteria</taxon>
        <taxon>Bacillati</taxon>
        <taxon>Bacillota</taxon>
        <taxon>Bacilli</taxon>
        <taxon>Bacillales</taxon>
        <taxon>Bacillaceae</taxon>
        <taxon>Neobacillus</taxon>
    </lineage>
</organism>
<dbReference type="SUPFAM" id="SSF53720">
    <property type="entry name" value="ALDH-like"/>
    <property type="match status" value="1"/>
</dbReference>
<dbReference type="GO" id="GO:0004399">
    <property type="term" value="F:histidinol dehydrogenase activity"/>
    <property type="evidence" value="ECO:0007669"/>
    <property type="project" value="InterPro"/>
</dbReference>
<comment type="caution">
    <text evidence="11">The sequence shown here is derived from an EMBL/GenBank/DDBJ whole genome shotgun (WGS) entry which is preliminary data.</text>
</comment>
<protein>
    <submittedName>
        <fullName evidence="11">Histidinol dehydrogenase</fullName>
    </submittedName>
</protein>
<feature type="binding site" evidence="8">
    <location>
        <position position="319"/>
    </location>
    <ligand>
        <name>substrate</name>
    </ligand>
</feature>
<feature type="binding site" evidence="8">
    <location>
        <position position="250"/>
    </location>
    <ligand>
        <name>substrate</name>
    </ligand>
</feature>
<dbReference type="FunFam" id="3.40.50.1980:FF:000001">
    <property type="entry name" value="Histidinol dehydrogenase"/>
    <property type="match status" value="1"/>
</dbReference>
<evidence type="ECO:0000256" key="3">
    <source>
        <dbReference type="ARBA" id="ARBA00022833"/>
    </source>
</evidence>
<gene>
    <name evidence="11" type="primary">hisD</name>
    <name evidence="11" type="ORF">CVD27_06690</name>
</gene>
<dbReference type="GO" id="GO:0000105">
    <property type="term" value="P:L-histidine biosynthetic process"/>
    <property type="evidence" value="ECO:0007669"/>
    <property type="project" value="InterPro"/>
</dbReference>
<dbReference type="PIRSF" id="PIRSF000099">
    <property type="entry name" value="Histidinol_dh"/>
    <property type="match status" value="1"/>
</dbReference>
<keyword evidence="4 5" id="KW-0560">Oxidoreductase</keyword>
<evidence type="ECO:0000313" key="12">
    <source>
        <dbReference type="Proteomes" id="UP000234950"/>
    </source>
</evidence>
<dbReference type="InterPro" id="IPR001692">
    <property type="entry name" value="Histidinol_DH_CS"/>
</dbReference>
<keyword evidence="3 9" id="KW-0862">Zinc</keyword>
<evidence type="ECO:0000256" key="8">
    <source>
        <dbReference type="PIRSR" id="PIRSR000099-3"/>
    </source>
</evidence>
<evidence type="ECO:0000256" key="10">
    <source>
        <dbReference type="RuleBase" id="RU004175"/>
    </source>
</evidence>
<dbReference type="GO" id="GO:0046872">
    <property type="term" value="F:metal ion binding"/>
    <property type="evidence" value="ECO:0007669"/>
    <property type="project" value="UniProtKB-KW"/>
</dbReference>
<feature type="active site" description="Proton acceptor" evidence="6">
    <location>
        <position position="318"/>
    </location>
</feature>
<evidence type="ECO:0000313" key="11">
    <source>
        <dbReference type="EMBL" id="PLS06946.1"/>
    </source>
</evidence>
<dbReference type="Gene3D" id="1.20.5.1300">
    <property type="match status" value="1"/>
</dbReference>
<evidence type="ECO:0000256" key="4">
    <source>
        <dbReference type="ARBA" id="ARBA00023002"/>
    </source>
</evidence>
<dbReference type="PROSITE" id="PS00611">
    <property type="entry name" value="HISOL_DEHYDROGENASE"/>
    <property type="match status" value="1"/>
</dbReference>